<dbReference type="SMART" id="SM00448">
    <property type="entry name" value="REC"/>
    <property type="match status" value="2"/>
</dbReference>
<dbReference type="Pfam" id="PF08447">
    <property type="entry name" value="PAS_3"/>
    <property type="match status" value="1"/>
</dbReference>
<evidence type="ECO:0000313" key="23">
    <source>
        <dbReference type="Proteomes" id="UP000249081"/>
    </source>
</evidence>
<dbReference type="Gene3D" id="3.40.50.2300">
    <property type="match status" value="2"/>
</dbReference>
<dbReference type="PROSITE" id="PS50046">
    <property type="entry name" value="PHYTOCHROME_2"/>
    <property type="match status" value="1"/>
</dbReference>
<dbReference type="PANTHER" id="PTHR43547">
    <property type="entry name" value="TWO-COMPONENT HISTIDINE KINASE"/>
    <property type="match status" value="1"/>
</dbReference>
<dbReference type="NCBIfam" id="TIGR00229">
    <property type="entry name" value="sensory_box"/>
    <property type="match status" value="3"/>
</dbReference>
<dbReference type="PRINTS" id="PR00344">
    <property type="entry name" value="BCTRLSENSOR"/>
</dbReference>
<dbReference type="InterPro" id="IPR003018">
    <property type="entry name" value="GAF"/>
</dbReference>
<keyword evidence="11" id="KW-0547">Nucleotide-binding</keyword>
<dbReference type="InterPro" id="IPR016132">
    <property type="entry name" value="Phyto_chromo_attachment"/>
</dbReference>
<evidence type="ECO:0000256" key="13">
    <source>
        <dbReference type="ARBA" id="ARBA00022989"/>
    </source>
</evidence>
<dbReference type="FunFam" id="3.30.565.10:FF:000006">
    <property type="entry name" value="Sensor histidine kinase WalK"/>
    <property type="match status" value="1"/>
</dbReference>
<evidence type="ECO:0000313" key="22">
    <source>
        <dbReference type="EMBL" id="PZO42488.1"/>
    </source>
</evidence>
<feature type="domain" description="PAS" evidence="20">
    <location>
        <begin position="326"/>
        <end position="398"/>
    </location>
</feature>
<dbReference type="Pfam" id="PF02518">
    <property type="entry name" value="HATPase_c"/>
    <property type="match status" value="1"/>
</dbReference>
<dbReference type="InterPro" id="IPR029016">
    <property type="entry name" value="GAF-like_dom_sf"/>
</dbReference>
<dbReference type="Proteomes" id="UP000249081">
    <property type="component" value="Unassembled WGS sequence"/>
</dbReference>
<dbReference type="PANTHER" id="PTHR43547:SF2">
    <property type="entry name" value="HYBRID SIGNAL TRANSDUCTION HISTIDINE KINASE C"/>
    <property type="match status" value="1"/>
</dbReference>
<feature type="domain" description="PAC" evidence="21">
    <location>
        <begin position="401"/>
        <end position="453"/>
    </location>
</feature>
<dbReference type="InterPro" id="IPR013655">
    <property type="entry name" value="PAS_fold_3"/>
</dbReference>
<evidence type="ECO:0000259" key="20">
    <source>
        <dbReference type="PROSITE" id="PS50112"/>
    </source>
</evidence>
<evidence type="ECO:0000256" key="11">
    <source>
        <dbReference type="ARBA" id="ARBA00022741"/>
    </source>
</evidence>
<feature type="domain" description="PAS" evidence="20">
    <location>
        <begin position="579"/>
        <end position="651"/>
    </location>
</feature>
<dbReference type="SMART" id="SM00086">
    <property type="entry name" value="PAC"/>
    <property type="match status" value="3"/>
</dbReference>
<dbReference type="FunFam" id="2.10.70.100:FF:000001">
    <property type="entry name" value="Sensory transduction histidine kinase"/>
    <property type="match status" value="1"/>
</dbReference>
<keyword evidence="10" id="KW-0677">Repeat</keyword>
<feature type="domain" description="Phytochrome chromophore attachment site" evidence="17">
    <location>
        <begin position="159"/>
        <end position="295"/>
    </location>
</feature>
<dbReference type="GO" id="GO:0005886">
    <property type="term" value="C:plasma membrane"/>
    <property type="evidence" value="ECO:0007669"/>
    <property type="project" value="UniProtKB-SubCell"/>
</dbReference>
<evidence type="ECO:0000256" key="4">
    <source>
        <dbReference type="ARBA" id="ARBA00012438"/>
    </source>
</evidence>
<evidence type="ECO:0000256" key="16">
    <source>
        <dbReference type="PROSITE-ProRule" id="PRU00169"/>
    </source>
</evidence>
<dbReference type="InterPro" id="IPR005467">
    <property type="entry name" value="His_kinase_dom"/>
</dbReference>
<comment type="similarity">
    <text evidence="3">In the N-terminal section; belongs to the phytochrome family.</text>
</comment>
<dbReference type="InterPro" id="IPR036097">
    <property type="entry name" value="HisK_dim/P_sf"/>
</dbReference>
<feature type="domain" description="PAC" evidence="21">
    <location>
        <begin position="522"/>
        <end position="579"/>
    </location>
</feature>
<dbReference type="Pfam" id="PF00072">
    <property type="entry name" value="Response_reg"/>
    <property type="match status" value="2"/>
</dbReference>
<dbReference type="SMART" id="SM00091">
    <property type="entry name" value="PAS"/>
    <property type="match status" value="2"/>
</dbReference>
<reference evidence="23" key="1">
    <citation type="submission" date="2018-04" db="EMBL/GenBank/DDBJ databases">
        <authorList>
            <person name="Cornet L."/>
        </authorList>
    </citation>
    <scope>NUCLEOTIDE SEQUENCE [LARGE SCALE GENOMIC DNA]</scope>
</reference>
<keyword evidence="9" id="KW-0812">Transmembrane</keyword>
<dbReference type="Gene3D" id="1.10.287.130">
    <property type="match status" value="1"/>
</dbReference>
<dbReference type="EMBL" id="QBMN01000047">
    <property type="protein sequence ID" value="PZO42488.1"/>
    <property type="molecule type" value="Genomic_DNA"/>
</dbReference>
<keyword evidence="12 22" id="KW-0418">Kinase</keyword>
<evidence type="ECO:0000259" key="18">
    <source>
        <dbReference type="PROSITE" id="PS50109"/>
    </source>
</evidence>
<evidence type="ECO:0000256" key="12">
    <source>
        <dbReference type="ARBA" id="ARBA00022777"/>
    </source>
</evidence>
<keyword evidence="7 16" id="KW-0597">Phosphoprotein</keyword>
<dbReference type="InterPro" id="IPR001789">
    <property type="entry name" value="Sig_transdc_resp-reg_receiver"/>
</dbReference>
<dbReference type="Gene3D" id="3.30.450.20">
    <property type="entry name" value="PAS domain"/>
    <property type="match status" value="3"/>
</dbReference>
<dbReference type="GO" id="GO:0000166">
    <property type="term" value="F:nucleotide binding"/>
    <property type="evidence" value="ECO:0007669"/>
    <property type="project" value="UniProtKB-KW"/>
</dbReference>
<dbReference type="SMART" id="SM00065">
    <property type="entry name" value="GAF"/>
    <property type="match status" value="1"/>
</dbReference>
<evidence type="ECO:0000256" key="6">
    <source>
        <dbReference type="ARBA" id="ARBA00022519"/>
    </source>
</evidence>
<dbReference type="SUPFAM" id="SSF55785">
    <property type="entry name" value="PYP-like sensor domain (PAS domain)"/>
    <property type="match status" value="3"/>
</dbReference>
<dbReference type="InterPro" id="IPR011006">
    <property type="entry name" value="CheY-like_superfamily"/>
</dbReference>
<evidence type="ECO:0000256" key="2">
    <source>
        <dbReference type="ARBA" id="ARBA00004429"/>
    </source>
</evidence>
<evidence type="ECO:0000256" key="5">
    <source>
        <dbReference type="ARBA" id="ARBA00022475"/>
    </source>
</evidence>
<evidence type="ECO:0000256" key="10">
    <source>
        <dbReference type="ARBA" id="ARBA00022737"/>
    </source>
</evidence>
<evidence type="ECO:0000256" key="15">
    <source>
        <dbReference type="ARBA" id="ARBA00023136"/>
    </source>
</evidence>
<comment type="subcellular location">
    <subcellularLocation>
        <location evidence="2">Cell inner membrane</location>
        <topology evidence="2">Multi-pass membrane protein</topology>
    </subcellularLocation>
</comment>
<dbReference type="InterPro" id="IPR000700">
    <property type="entry name" value="PAS-assoc_C"/>
</dbReference>
<dbReference type="SMART" id="SM00388">
    <property type="entry name" value="HisKA"/>
    <property type="match status" value="1"/>
</dbReference>
<keyword evidence="6" id="KW-0997">Cell inner membrane</keyword>
<feature type="modified residue" description="4-aspartylphosphate" evidence="16">
    <location>
        <position position="60"/>
    </location>
</feature>
<dbReference type="InterPro" id="IPR003661">
    <property type="entry name" value="HisK_dim/P_dom"/>
</dbReference>
<dbReference type="CDD" id="cd00082">
    <property type="entry name" value="HisKA"/>
    <property type="match status" value="1"/>
</dbReference>
<dbReference type="PROSITE" id="PS50112">
    <property type="entry name" value="PAS"/>
    <property type="match status" value="2"/>
</dbReference>
<keyword evidence="15" id="KW-0472">Membrane</keyword>
<dbReference type="Gene3D" id="2.10.70.100">
    <property type="match status" value="1"/>
</dbReference>
<comment type="caution">
    <text evidence="22">The sequence shown here is derived from an EMBL/GenBank/DDBJ whole genome shotgun (WGS) entry which is preliminary data.</text>
</comment>
<dbReference type="GO" id="GO:0000155">
    <property type="term" value="F:phosphorelay sensor kinase activity"/>
    <property type="evidence" value="ECO:0007669"/>
    <property type="project" value="InterPro"/>
</dbReference>
<dbReference type="Pfam" id="PF08448">
    <property type="entry name" value="PAS_4"/>
    <property type="match status" value="2"/>
</dbReference>
<feature type="domain" description="Response regulatory" evidence="19">
    <location>
        <begin position="8"/>
        <end position="127"/>
    </location>
</feature>
<dbReference type="InterPro" id="IPR003594">
    <property type="entry name" value="HATPase_dom"/>
</dbReference>
<keyword evidence="8" id="KW-0808">Transferase</keyword>
<dbReference type="Gene3D" id="3.30.450.40">
    <property type="match status" value="1"/>
</dbReference>
<feature type="modified residue" description="4-aspartylphosphate" evidence="16">
    <location>
        <position position="1015"/>
    </location>
</feature>
<dbReference type="InterPro" id="IPR036890">
    <property type="entry name" value="HATPase_C_sf"/>
</dbReference>
<evidence type="ECO:0000256" key="3">
    <source>
        <dbReference type="ARBA" id="ARBA00006402"/>
    </source>
</evidence>
<dbReference type="PROSITE" id="PS50110">
    <property type="entry name" value="RESPONSE_REGULATORY"/>
    <property type="match status" value="2"/>
</dbReference>
<dbReference type="PROSITE" id="PS50109">
    <property type="entry name" value="HIS_KIN"/>
    <property type="match status" value="1"/>
</dbReference>
<dbReference type="CDD" id="cd00130">
    <property type="entry name" value="PAS"/>
    <property type="match status" value="2"/>
</dbReference>
<dbReference type="CDD" id="cd17580">
    <property type="entry name" value="REC_2_DhkD-like"/>
    <property type="match status" value="1"/>
</dbReference>
<evidence type="ECO:0000259" key="17">
    <source>
        <dbReference type="PROSITE" id="PS50046"/>
    </source>
</evidence>
<dbReference type="EC" id="2.7.13.3" evidence="4"/>
<evidence type="ECO:0000256" key="1">
    <source>
        <dbReference type="ARBA" id="ARBA00000085"/>
    </source>
</evidence>
<comment type="catalytic activity">
    <reaction evidence="1">
        <text>ATP + protein L-histidine = ADP + protein N-phospho-L-histidine.</text>
        <dbReference type="EC" id="2.7.13.3"/>
    </reaction>
</comment>
<dbReference type="CDD" id="cd00156">
    <property type="entry name" value="REC"/>
    <property type="match status" value="1"/>
</dbReference>
<dbReference type="SMART" id="SM00387">
    <property type="entry name" value="HATPase_c"/>
    <property type="match status" value="1"/>
</dbReference>
<keyword evidence="13" id="KW-1133">Transmembrane helix</keyword>
<evidence type="ECO:0000256" key="14">
    <source>
        <dbReference type="ARBA" id="ARBA00023012"/>
    </source>
</evidence>
<dbReference type="PROSITE" id="PS50113">
    <property type="entry name" value="PAC"/>
    <property type="match status" value="3"/>
</dbReference>
<proteinExistence type="inferred from homology"/>
<evidence type="ECO:0000256" key="9">
    <source>
        <dbReference type="ARBA" id="ARBA00022692"/>
    </source>
</evidence>
<keyword evidence="14" id="KW-0902">Two-component regulatory system</keyword>
<name>A0A2W4YHE3_9CYAN</name>
<dbReference type="AlphaFoldDB" id="A0A2W4YHE3"/>
<dbReference type="SUPFAM" id="SSF47384">
    <property type="entry name" value="Homodimeric domain of signal transducing histidine kinase"/>
    <property type="match status" value="1"/>
</dbReference>
<gene>
    <name evidence="22" type="ORF">DCF17_08695</name>
</gene>
<feature type="domain" description="Response regulatory" evidence="19">
    <location>
        <begin position="966"/>
        <end position="1084"/>
    </location>
</feature>
<evidence type="ECO:0000259" key="19">
    <source>
        <dbReference type="PROSITE" id="PS50110"/>
    </source>
</evidence>
<dbReference type="Pfam" id="PF00512">
    <property type="entry name" value="HisKA"/>
    <property type="match status" value="1"/>
</dbReference>
<accession>A0A2W4YHE3</accession>
<dbReference type="SUPFAM" id="SSF55781">
    <property type="entry name" value="GAF domain-like"/>
    <property type="match status" value="1"/>
</dbReference>
<dbReference type="SUPFAM" id="SSF55874">
    <property type="entry name" value="ATPase domain of HSP90 chaperone/DNA topoisomerase II/histidine kinase"/>
    <property type="match status" value="1"/>
</dbReference>
<dbReference type="InterPro" id="IPR001610">
    <property type="entry name" value="PAC"/>
</dbReference>
<feature type="domain" description="Histidine kinase" evidence="18">
    <location>
        <begin position="727"/>
        <end position="944"/>
    </location>
</feature>
<evidence type="ECO:0000259" key="21">
    <source>
        <dbReference type="PROSITE" id="PS50113"/>
    </source>
</evidence>
<dbReference type="SUPFAM" id="SSF52172">
    <property type="entry name" value="CheY-like"/>
    <property type="match status" value="2"/>
</dbReference>
<sequence>MNNQPRRTILIVEDSPEDREIYRRYLTRDRDYDYTIVEASLGEEGLNLWRQHQPDAVLLDYRLPDLDGLEFLAALQPQGSQTPLPIVMVTGVGNEAIAVQAIKAGAQDYLVKGQITPEGLKLALDATIKTVQLQTQLQQRIDRARVVAQIAQKVSRSLDLNEILHTTVTEVRQFLQTDRVVVFKVESGNNGRVVAESVGADWRSILAEQIYDPCFAESYVDLQRQGRVTVKADIYDGSIDPCHVQLLAGLQVRANLVVPILHDDQFWGVLIAHHCAAPRQWRSLEIGLLQQLSTQVSVAIRQAELYQQAQDELAERKRTEEVLRGSEERLRLGLQAARMGTWDWDITENRIIWSANMESLFGLAPGEFDGSYEQFVARLHPDDRGRVLEAIDAAMTPGANYDIEFRVLYPDGTIRWALSQGKVFYDAIGQPIRMLGVDLDITGRKLIDESLRQSEEFKKRVLESSSDCIKVLDLNAQLLYVNAGGGCLLEIDDLTPHLNSEWLCFWEGEHRQAAEAAFTAAKSGEIGKFQGFCATVNGKPKWWDVVVTPIRDGAGQVVQVLSTTRDVTERKRTEEELRQKNAILDMINESAPTPIFVKDRQGRIIYANPATLAALGKTAAEVIGFYDSDLSLSPEDAARLMENDQRIMASGQMEVVEESPDGIQTFLGTKAPYRNESGEVVGLIGILNNITDRVQLERDRERILQQKQAALAESERVNRIKDEFLAVLSHELRSPLNPILGWTKLLQTRKLDETKTVAALAIIERNAKAQCQLIDDLLDMARVLRGKLTLNVAPANLLRAIEAAIDTVQPAAIAKSIQINPVLLDIGQVSGDDVRLQQIVWNLLTNAVKFTPSGGRIDIRLEQIDNQAQITITDTGKGISPDFLPHIFESFRQEDASITRNHGGLGLGMAIVYQLIQAHGGTVTADSPGEGKGATFTIGLPLLNANSREDQFNPLKEQPLDLTGIRVLAVDDEPDSRELFSMMLAQAGAEVMSVASAAEFLTALESFQPDVVVSDIGMPEIDGYTLLRQMRSLSPEQGGQVPAIALTAYAGEIDRQQAIAAGFQRHIAKPIEPEQLVVAIVSLLSRQALS</sequence>
<evidence type="ECO:0000256" key="8">
    <source>
        <dbReference type="ARBA" id="ARBA00022679"/>
    </source>
</evidence>
<keyword evidence="5" id="KW-1003">Cell membrane</keyword>
<organism evidence="22 23">
    <name type="scientific">Shackletoniella antarctica</name>
    <dbReference type="NCBI Taxonomy" id="268115"/>
    <lineage>
        <taxon>Bacteria</taxon>
        <taxon>Bacillati</taxon>
        <taxon>Cyanobacteriota</taxon>
        <taxon>Cyanophyceae</taxon>
        <taxon>Oculatellales</taxon>
        <taxon>Oculatellaceae</taxon>
        <taxon>Shackletoniella</taxon>
    </lineage>
</organism>
<reference evidence="22 23" key="2">
    <citation type="submission" date="2018-06" db="EMBL/GenBank/DDBJ databases">
        <title>Metagenomic assembly of (sub)arctic Cyanobacteria and their associated microbiome from non-axenic cultures.</title>
        <authorList>
            <person name="Baurain D."/>
        </authorList>
    </citation>
    <scope>NUCLEOTIDE SEQUENCE [LARGE SCALE GENOMIC DNA]</scope>
    <source>
        <strain evidence="22">ULC041bin1</strain>
    </source>
</reference>
<dbReference type="InterPro" id="IPR013656">
    <property type="entry name" value="PAS_4"/>
</dbReference>
<feature type="domain" description="PAC" evidence="21">
    <location>
        <begin position="649"/>
        <end position="702"/>
    </location>
</feature>
<dbReference type="Pfam" id="PF01590">
    <property type="entry name" value="GAF"/>
    <property type="match status" value="1"/>
</dbReference>
<dbReference type="InterPro" id="IPR035965">
    <property type="entry name" value="PAS-like_dom_sf"/>
</dbReference>
<evidence type="ECO:0000256" key="7">
    <source>
        <dbReference type="ARBA" id="ARBA00022553"/>
    </source>
</evidence>
<dbReference type="InterPro" id="IPR004358">
    <property type="entry name" value="Sig_transdc_His_kin-like_C"/>
</dbReference>
<dbReference type="InterPro" id="IPR000014">
    <property type="entry name" value="PAS"/>
</dbReference>
<dbReference type="Gene3D" id="3.30.565.10">
    <property type="entry name" value="Histidine kinase-like ATPase, C-terminal domain"/>
    <property type="match status" value="1"/>
</dbReference>
<protein>
    <recommendedName>
        <fullName evidence="4">histidine kinase</fullName>
        <ecNumber evidence="4">2.7.13.3</ecNumber>
    </recommendedName>
</protein>